<feature type="compositionally biased region" description="Basic and acidic residues" evidence="5">
    <location>
        <begin position="22"/>
        <end position="36"/>
    </location>
</feature>
<feature type="region of interest" description="Disordered" evidence="5">
    <location>
        <begin position="235"/>
        <end position="262"/>
    </location>
</feature>
<name>A0A6A6GM44_9PEZI</name>
<feature type="region of interest" description="Disordered" evidence="5">
    <location>
        <begin position="206"/>
        <end position="225"/>
    </location>
</feature>
<feature type="compositionally biased region" description="Low complexity" evidence="5">
    <location>
        <begin position="83"/>
        <end position="98"/>
    </location>
</feature>
<dbReference type="AlphaFoldDB" id="A0A6A6GM44"/>
<feature type="region of interest" description="Disordered" evidence="5">
    <location>
        <begin position="335"/>
        <end position="403"/>
    </location>
</feature>
<keyword evidence="4" id="KW-0904">Protein phosphatase</keyword>
<feature type="region of interest" description="Disordered" evidence="5">
    <location>
        <begin position="530"/>
        <end position="657"/>
    </location>
</feature>
<dbReference type="PANTHER" id="PTHR10159:SF519">
    <property type="entry name" value="DUAL SPECIFICITY PROTEIN PHOSPHATASE MPK3"/>
    <property type="match status" value="1"/>
</dbReference>
<dbReference type="GO" id="GO:0043409">
    <property type="term" value="P:negative regulation of MAPK cascade"/>
    <property type="evidence" value="ECO:0007669"/>
    <property type="project" value="TreeGrafter"/>
</dbReference>
<accession>A0A6A6GM44</accession>
<evidence type="ECO:0000256" key="3">
    <source>
        <dbReference type="ARBA" id="ARBA00022801"/>
    </source>
</evidence>
<gene>
    <name evidence="8" type="ORF">BDZ85DRAFT_54753</name>
</gene>
<dbReference type="Proteomes" id="UP000799538">
    <property type="component" value="Unassembled WGS sequence"/>
</dbReference>
<protein>
    <recommendedName>
        <fullName evidence="2">protein-tyrosine-phosphatase</fullName>
        <ecNumber evidence="2">3.1.3.48</ecNumber>
    </recommendedName>
</protein>
<evidence type="ECO:0000256" key="2">
    <source>
        <dbReference type="ARBA" id="ARBA00013064"/>
    </source>
</evidence>
<dbReference type="PROSITE" id="PS00383">
    <property type="entry name" value="TYR_PHOSPHATASE_1"/>
    <property type="match status" value="1"/>
</dbReference>
<evidence type="ECO:0000313" key="9">
    <source>
        <dbReference type="Proteomes" id="UP000799538"/>
    </source>
</evidence>
<reference evidence="9" key="1">
    <citation type="journal article" date="2020" name="Stud. Mycol.">
        <title>101 Dothideomycetes genomes: A test case for predicting lifestyles and emergence of pathogens.</title>
        <authorList>
            <person name="Haridas S."/>
            <person name="Albert R."/>
            <person name="Binder M."/>
            <person name="Bloem J."/>
            <person name="LaButti K."/>
            <person name="Salamov A."/>
            <person name="Andreopoulos B."/>
            <person name="Baker S."/>
            <person name="Barry K."/>
            <person name="Bills G."/>
            <person name="Bluhm B."/>
            <person name="Cannon C."/>
            <person name="Castanera R."/>
            <person name="Culley D."/>
            <person name="Daum C."/>
            <person name="Ezra D."/>
            <person name="Gonzalez J."/>
            <person name="Henrissat B."/>
            <person name="Kuo A."/>
            <person name="Liang C."/>
            <person name="Lipzen A."/>
            <person name="Lutzoni F."/>
            <person name="Magnuson J."/>
            <person name="Mondo S."/>
            <person name="Nolan M."/>
            <person name="Ohm R."/>
            <person name="Pangilinan J."/>
            <person name="Park H.-J."/>
            <person name="Ramirez L."/>
            <person name="Alfaro M."/>
            <person name="Sun H."/>
            <person name="Tritt A."/>
            <person name="Yoshinaga Y."/>
            <person name="Zwiers L.-H."/>
            <person name="Turgeon B."/>
            <person name="Goodwin S."/>
            <person name="Spatafora J."/>
            <person name="Crous P."/>
            <person name="Grigoriev I."/>
        </authorList>
    </citation>
    <scope>NUCLEOTIDE SEQUENCE [LARGE SCALE GENOMIC DNA]</scope>
    <source>
        <strain evidence="9">CECT 20119</strain>
    </source>
</reference>
<keyword evidence="3" id="KW-0378">Hydrolase</keyword>
<feature type="compositionally biased region" description="Polar residues" evidence="5">
    <location>
        <begin position="776"/>
        <end position="787"/>
    </location>
</feature>
<organism evidence="8 9">
    <name type="scientific">Elsinoe ampelina</name>
    <dbReference type="NCBI Taxonomy" id="302913"/>
    <lineage>
        <taxon>Eukaryota</taxon>
        <taxon>Fungi</taxon>
        <taxon>Dikarya</taxon>
        <taxon>Ascomycota</taxon>
        <taxon>Pezizomycotina</taxon>
        <taxon>Dothideomycetes</taxon>
        <taxon>Dothideomycetidae</taxon>
        <taxon>Myriangiales</taxon>
        <taxon>Elsinoaceae</taxon>
        <taxon>Elsinoe</taxon>
    </lineage>
</organism>
<dbReference type="Pfam" id="PF00782">
    <property type="entry name" value="DSPc"/>
    <property type="match status" value="1"/>
</dbReference>
<dbReference type="PROSITE" id="PS50054">
    <property type="entry name" value="TYR_PHOSPHATASE_DUAL"/>
    <property type="match status" value="1"/>
</dbReference>
<dbReference type="PROSITE" id="PS50056">
    <property type="entry name" value="TYR_PHOSPHATASE_2"/>
    <property type="match status" value="1"/>
</dbReference>
<dbReference type="SUPFAM" id="SSF52799">
    <property type="entry name" value="(Phosphotyrosine protein) phosphatases II"/>
    <property type="match status" value="1"/>
</dbReference>
<keyword evidence="9" id="KW-1185">Reference proteome</keyword>
<dbReference type="SMART" id="SM00404">
    <property type="entry name" value="PTPc_motif"/>
    <property type="match status" value="1"/>
</dbReference>
<dbReference type="GO" id="GO:0005634">
    <property type="term" value="C:nucleus"/>
    <property type="evidence" value="ECO:0007669"/>
    <property type="project" value="TreeGrafter"/>
</dbReference>
<feature type="domain" description="Tyrosine-protein phosphatase" evidence="6">
    <location>
        <begin position="298"/>
        <end position="503"/>
    </location>
</feature>
<feature type="region of interest" description="Disordered" evidence="5">
    <location>
        <begin position="1"/>
        <end position="149"/>
    </location>
</feature>
<feature type="region of interest" description="Disordered" evidence="5">
    <location>
        <begin position="776"/>
        <end position="820"/>
    </location>
</feature>
<dbReference type="InterPro" id="IPR020422">
    <property type="entry name" value="TYR_PHOSPHATASE_DUAL_dom"/>
</dbReference>
<feature type="region of interest" description="Disordered" evidence="5">
    <location>
        <begin position="168"/>
        <end position="198"/>
    </location>
</feature>
<dbReference type="InterPro" id="IPR016130">
    <property type="entry name" value="Tyr_Pase_AS"/>
</dbReference>
<feature type="compositionally biased region" description="Polar residues" evidence="5">
    <location>
        <begin position="608"/>
        <end position="623"/>
    </location>
</feature>
<dbReference type="GO" id="GO:0005829">
    <property type="term" value="C:cytosol"/>
    <property type="evidence" value="ECO:0007669"/>
    <property type="project" value="TreeGrafter"/>
</dbReference>
<dbReference type="GO" id="GO:0017017">
    <property type="term" value="F:MAP kinase tyrosine/serine/threonine phosphatase activity"/>
    <property type="evidence" value="ECO:0007669"/>
    <property type="project" value="TreeGrafter"/>
</dbReference>
<evidence type="ECO:0000256" key="4">
    <source>
        <dbReference type="ARBA" id="ARBA00022912"/>
    </source>
</evidence>
<dbReference type="InterPro" id="IPR003595">
    <property type="entry name" value="Tyr_Pase_cat"/>
</dbReference>
<dbReference type="GO" id="GO:0008330">
    <property type="term" value="F:protein tyrosine/threonine phosphatase activity"/>
    <property type="evidence" value="ECO:0007669"/>
    <property type="project" value="TreeGrafter"/>
</dbReference>
<dbReference type="SMART" id="SM00195">
    <property type="entry name" value="DSPc"/>
    <property type="match status" value="1"/>
</dbReference>
<dbReference type="GO" id="GO:0033550">
    <property type="term" value="F:MAP kinase tyrosine phosphatase activity"/>
    <property type="evidence" value="ECO:0007669"/>
    <property type="project" value="TreeGrafter"/>
</dbReference>
<dbReference type="CDD" id="cd14521">
    <property type="entry name" value="DSP_fungal_SDP1-like"/>
    <property type="match status" value="1"/>
</dbReference>
<dbReference type="InterPro" id="IPR029021">
    <property type="entry name" value="Prot-tyrosine_phosphatase-like"/>
</dbReference>
<dbReference type="OrthoDB" id="426001at2759"/>
<dbReference type="PANTHER" id="PTHR10159">
    <property type="entry name" value="DUAL SPECIFICITY PROTEIN PHOSPHATASE"/>
    <property type="match status" value="1"/>
</dbReference>
<proteinExistence type="inferred from homology"/>
<feature type="compositionally biased region" description="Polar residues" evidence="5">
    <location>
        <begin position="369"/>
        <end position="389"/>
    </location>
</feature>
<evidence type="ECO:0000259" key="6">
    <source>
        <dbReference type="PROSITE" id="PS50054"/>
    </source>
</evidence>
<dbReference type="InterPro" id="IPR000340">
    <property type="entry name" value="Dual-sp_phosphatase_cat-dom"/>
</dbReference>
<feature type="compositionally biased region" description="Polar residues" evidence="5">
    <location>
        <begin position="561"/>
        <end position="576"/>
    </location>
</feature>
<evidence type="ECO:0000256" key="5">
    <source>
        <dbReference type="SAM" id="MobiDB-lite"/>
    </source>
</evidence>
<dbReference type="Gene3D" id="3.90.190.10">
    <property type="entry name" value="Protein tyrosine phosphatase superfamily"/>
    <property type="match status" value="1"/>
</dbReference>
<feature type="compositionally biased region" description="Low complexity" evidence="5">
    <location>
        <begin position="206"/>
        <end position="217"/>
    </location>
</feature>
<dbReference type="EMBL" id="ML992502">
    <property type="protein sequence ID" value="KAF2226796.1"/>
    <property type="molecule type" value="Genomic_DNA"/>
</dbReference>
<feature type="domain" description="Tyrosine specific protein phosphatases" evidence="7">
    <location>
        <begin position="423"/>
        <end position="480"/>
    </location>
</feature>
<evidence type="ECO:0000313" key="8">
    <source>
        <dbReference type="EMBL" id="KAF2226796.1"/>
    </source>
</evidence>
<evidence type="ECO:0000256" key="1">
    <source>
        <dbReference type="ARBA" id="ARBA00008601"/>
    </source>
</evidence>
<feature type="compositionally biased region" description="Low complexity" evidence="5">
    <location>
        <begin position="60"/>
        <end position="76"/>
    </location>
</feature>
<dbReference type="EC" id="3.1.3.48" evidence="2"/>
<feature type="compositionally biased region" description="Basic and acidic residues" evidence="5">
    <location>
        <begin position="391"/>
        <end position="403"/>
    </location>
</feature>
<evidence type="ECO:0000259" key="7">
    <source>
        <dbReference type="PROSITE" id="PS50056"/>
    </source>
</evidence>
<dbReference type="InterPro" id="IPR000387">
    <property type="entry name" value="Tyr_Pase_dom"/>
</dbReference>
<comment type="similarity">
    <text evidence="1">Belongs to the protein-tyrosine phosphatase family. Non-receptor class dual specificity subfamily.</text>
</comment>
<sequence length="820" mass="87895">MMASRPDNPFRFQSTMPEVVEEGSHPDGEPQEHDGIKPILLSPPNLYGSYMPQTHHHNESTSTSASESAGSSPTTTLSLADDSSMTEMSPGSSPESPMAKPSSSLPGQIRPHTSDDMSRTPPQPSAFFDLQRPLTPGKRPRNLKNLAVNTTGAASAGRGAATAALPAVPAPNNIDTIGPLKELSFNRPPSPPKRRPSNLSLTIVTSAESGSNGNSAAPLVPPTPSMLRPNMLRHFQSSPSLPLSAGLHPSKTAPPLPSLNRPSLERAQSDLQTRVEDDEFNFELPQSREEKPEAYPDGPICVLDPYVDLYLEPTAEQASKYDVIFNVASEVRNPFLTYSTPDPTKQGVRLDGGGGLQYAPSRSRRSSSEASNATVLKNPAESSTPTTPKATPEKDTFSKDLTSGDKQPEYIHMLWEHNTDIVSDLLRLVEVIDEKVRQRKRVLIHCQCGVSRSATLVVAYCMYVNPGMSVQQAYDTIKRRSKWIGPNMNLIMQLQEFSSKLAVTQRRPGFVGLRSLTPLESSGAWGEWRAAGSGAGSRLDPRTPKTAPLPPPVSAHPDCIDNSSLAVTPGPSSAPSGLSWPMNESKAPSGSGDRKDGRALSVPGVSSLIENADNSVPDATSSPGRRRSSEKKRPQSLRFDSTNVTTIPEGFGPLLSPRSEEFAMTSLRPPAEIAAEDKFGIMSPTTSSFNHTPLDRDALLGSLGMGSAIGQDTSRRRTQNFSFPFRKSILNASAAEVAIGFNAGRNGNAVKQTLVVPSPTVDSLLDPLLSPRASSFTLNPFSHSVPTGPSPLSARVDDDDPRSPAQKGSNPITRNIADAL</sequence>